<gene>
    <name evidence="1" type="ORF">DRJ26_04335</name>
</gene>
<dbReference type="EMBL" id="QMRA01000100">
    <property type="protein sequence ID" value="RLE52751.1"/>
    <property type="molecule type" value="Genomic_DNA"/>
</dbReference>
<dbReference type="AlphaFoldDB" id="A0A497F0D5"/>
<proteinExistence type="predicted"/>
<organism evidence="1 2">
    <name type="scientific">Thermoproteota archaeon</name>
    <dbReference type="NCBI Taxonomy" id="2056631"/>
    <lineage>
        <taxon>Archaea</taxon>
        <taxon>Thermoproteota</taxon>
    </lineage>
</organism>
<dbReference type="Gene3D" id="1.10.10.60">
    <property type="entry name" value="Homeodomain-like"/>
    <property type="match status" value="1"/>
</dbReference>
<accession>A0A497F0D5</accession>
<dbReference type="Proteomes" id="UP000269499">
    <property type="component" value="Unassembled WGS sequence"/>
</dbReference>
<comment type="caution">
    <text evidence="1">The sequence shown here is derived from an EMBL/GenBank/DDBJ whole genome shotgun (WGS) entry which is preliminary data.</text>
</comment>
<name>A0A497F0D5_9CREN</name>
<evidence type="ECO:0000313" key="1">
    <source>
        <dbReference type="EMBL" id="RLE52751.1"/>
    </source>
</evidence>
<sequence length="71" mass="8580">MSGRRRKVQEKVDIEGISDEIKHMIVYEWAHYTISMDELARKYGLTWDQVYEIIKSTPTRLLWRAPKEKVR</sequence>
<protein>
    <submittedName>
        <fullName evidence="1">Uncharacterized protein</fullName>
    </submittedName>
</protein>
<evidence type="ECO:0000313" key="2">
    <source>
        <dbReference type="Proteomes" id="UP000269499"/>
    </source>
</evidence>
<reference evidence="1 2" key="1">
    <citation type="submission" date="2018-06" db="EMBL/GenBank/DDBJ databases">
        <title>Extensive metabolic versatility and redundancy in microbially diverse, dynamic hydrothermal sediments.</title>
        <authorList>
            <person name="Dombrowski N."/>
            <person name="Teske A."/>
            <person name="Baker B.J."/>
        </authorList>
    </citation>
    <scope>NUCLEOTIDE SEQUENCE [LARGE SCALE GENOMIC DNA]</scope>
    <source>
        <strain evidence="1">B20_G2</strain>
    </source>
</reference>